<evidence type="ECO:0000313" key="1">
    <source>
        <dbReference type="EMBL" id="ADB35495.1"/>
    </source>
</evidence>
<reference evidence="1 2" key="2">
    <citation type="journal article" date="2010" name="Stand. Genomic Sci.">
        <title>Complete genome sequence of Kribbella flavida type strain (IFO 14399).</title>
        <authorList>
            <person name="Pukall R."/>
            <person name="Lapidus A."/>
            <person name="Glavina Del Rio T."/>
            <person name="Copeland A."/>
            <person name="Tice H."/>
            <person name="Cheng J.-F."/>
            <person name="Lucas S."/>
            <person name="Chen F."/>
            <person name="Nolan M."/>
            <person name="LaButti K."/>
            <person name="Pati A."/>
            <person name="Ivanova N."/>
            <person name="Mavrommatis K."/>
            <person name="Mikhailova N."/>
            <person name="Pitluck S."/>
            <person name="Bruce D."/>
            <person name="Goodwin L."/>
            <person name="Land M."/>
            <person name="Hauser L."/>
            <person name="Chang Y.-J."/>
            <person name="Jeffries C.D."/>
            <person name="Chen A."/>
            <person name="Palaniappan K."/>
            <person name="Chain P."/>
            <person name="Rohde M."/>
            <person name="Goeker M."/>
            <person name="Bristow J."/>
            <person name="Eisen J.A."/>
            <person name="Markowitz V."/>
            <person name="Hugenholtz P."/>
            <person name="Kyrpides N.C."/>
            <person name="Klenk H.-P."/>
            <person name="Brettin T."/>
        </authorList>
    </citation>
    <scope>NUCLEOTIDE SEQUENCE [LARGE SCALE GENOMIC DNA]</scope>
    <source>
        <strain evidence="2">DSM 17836 / JCM 10339 / NBRC 14399</strain>
    </source>
</reference>
<evidence type="ECO:0008006" key="3">
    <source>
        <dbReference type="Google" id="ProtNLM"/>
    </source>
</evidence>
<dbReference type="KEGG" id="kfl:Kfla_6498"/>
<protein>
    <recommendedName>
        <fullName evidence="3">Catalase</fullName>
    </recommendedName>
</protein>
<dbReference type="PANTHER" id="PTHR36195">
    <property type="entry name" value="DOMAIN PROTEIN, PUTATIVE (AFU_ORTHOLOGUE AFUA_5G01990)-RELATED-RELATED"/>
    <property type="match status" value="1"/>
</dbReference>
<dbReference type="eggNOG" id="COG0753">
    <property type="taxonomic scope" value="Bacteria"/>
</dbReference>
<name>D2PYC7_KRIFD</name>
<dbReference type="InterPro" id="IPR020835">
    <property type="entry name" value="Catalase_sf"/>
</dbReference>
<dbReference type="SUPFAM" id="SSF56634">
    <property type="entry name" value="Heme-dependent catalase-like"/>
    <property type="match status" value="1"/>
</dbReference>
<evidence type="ECO:0000313" key="2">
    <source>
        <dbReference type="Proteomes" id="UP000007967"/>
    </source>
</evidence>
<dbReference type="GO" id="GO:0020037">
    <property type="term" value="F:heme binding"/>
    <property type="evidence" value="ECO:0007669"/>
    <property type="project" value="InterPro"/>
</dbReference>
<accession>D2PYC7</accession>
<sequence>MGSTVIEPSVEWREVVHDDEAERHRRQAERFVELQARRSGEFGAGRASHRQQVAALRAVLTVPSDLPEYAQQGLFRVPDTYDAWVRLSNGGFNRAPDAVPDVHGFAVKVFGTSGPAALGGEAVCQDLVLINHERLSSPTSEEFTTLVTTAAGTSGQVLRAVARQPSLFPRLRAASAALKTPFSGFATQDFFSAAPIAFGPYAVRVKLAARADQVDPRASGDWAADVHARLADGPLHYDLQVQFFVDEQRTPIEDASVVWDTPCLTVARLTVPRQRPDPALADEIERASFDPWTAKAEHRPLGEVMRARRIAYAASRQNRDAQ</sequence>
<reference evidence="2" key="1">
    <citation type="submission" date="2009-09" db="EMBL/GenBank/DDBJ databases">
        <title>The complete genome of Kribbella flavida DSM 17836.</title>
        <authorList>
            <consortium name="US DOE Joint Genome Institute (JGI-PGF)"/>
            <person name="Lucas S."/>
            <person name="Copeland A."/>
            <person name="Lapidus A."/>
            <person name="Glavina del Rio T."/>
            <person name="Dalin E."/>
            <person name="Tice H."/>
            <person name="Bruce D."/>
            <person name="Goodwin L."/>
            <person name="Pitluck S."/>
            <person name="Kyrpides N."/>
            <person name="Mavromatis K."/>
            <person name="Ivanova N."/>
            <person name="Saunders E."/>
            <person name="Brettin T."/>
            <person name="Detter J.C."/>
            <person name="Han C."/>
            <person name="Larimer F."/>
            <person name="Land M."/>
            <person name="Hauser L."/>
            <person name="Markowitz V."/>
            <person name="Cheng J.-F."/>
            <person name="Hugenholtz P."/>
            <person name="Woyke T."/>
            <person name="Wu D."/>
            <person name="Pukall R."/>
            <person name="Klenk H.-P."/>
            <person name="Eisen J.A."/>
        </authorList>
    </citation>
    <scope>NUCLEOTIDE SEQUENCE [LARGE SCALE GENOMIC DNA]</scope>
    <source>
        <strain evidence="2">DSM 17836 / JCM 10339 / NBRC 14399</strain>
    </source>
</reference>
<dbReference type="EMBL" id="CP001736">
    <property type="protein sequence ID" value="ADB35495.1"/>
    <property type="molecule type" value="Genomic_DNA"/>
</dbReference>
<dbReference type="Gene3D" id="2.40.180.10">
    <property type="entry name" value="Catalase core domain"/>
    <property type="match status" value="1"/>
</dbReference>
<proteinExistence type="predicted"/>
<dbReference type="HOGENOM" id="CLU_046417_0_0_11"/>
<dbReference type="AlphaFoldDB" id="D2PYC7"/>
<dbReference type="Proteomes" id="UP000007967">
    <property type="component" value="Chromosome"/>
</dbReference>
<keyword evidence="2" id="KW-1185">Reference proteome</keyword>
<organism evidence="1 2">
    <name type="scientific">Kribbella flavida (strain DSM 17836 / JCM 10339 / NBRC 14399)</name>
    <dbReference type="NCBI Taxonomy" id="479435"/>
    <lineage>
        <taxon>Bacteria</taxon>
        <taxon>Bacillati</taxon>
        <taxon>Actinomycetota</taxon>
        <taxon>Actinomycetes</taxon>
        <taxon>Propionibacteriales</taxon>
        <taxon>Kribbellaceae</taxon>
        <taxon>Kribbella</taxon>
    </lineage>
</organism>
<gene>
    <name evidence="1" type="ordered locus">Kfla_6498</name>
</gene>
<dbReference type="STRING" id="479435.Kfla_6498"/>
<dbReference type="PANTHER" id="PTHR36195:SF4">
    <property type="entry name" value="DOMAIN PROTEIN, PUTATIVE (AFU_ORTHOLOGUE AFUA_5G01990)-RELATED"/>
    <property type="match status" value="1"/>
</dbReference>